<accession>A0A193FXF9</accession>
<organism evidence="1 2">
    <name type="scientific">Bordetella bronchialis</name>
    <dbReference type="NCBI Taxonomy" id="463025"/>
    <lineage>
        <taxon>Bacteria</taxon>
        <taxon>Pseudomonadati</taxon>
        <taxon>Pseudomonadota</taxon>
        <taxon>Betaproteobacteria</taxon>
        <taxon>Burkholderiales</taxon>
        <taxon>Alcaligenaceae</taxon>
        <taxon>Bordetella</taxon>
    </lineage>
</organism>
<proteinExistence type="predicted"/>
<reference evidence="1 2" key="1">
    <citation type="submission" date="2016-06" db="EMBL/GenBank/DDBJ databases">
        <title>Complete genome sequences of Bordetella bronchialis and Bordetella flabilis.</title>
        <authorList>
            <person name="LiPuma J.J."/>
            <person name="Spilker T."/>
        </authorList>
    </citation>
    <scope>NUCLEOTIDE SEQUENCE [LARGE SCALE GENOMIC DNA]</scope>
    <source>
        <strain evidence="1 2">AU17976</strain>
    </source>
</reference>
<dbReference type="EMBL" id="CP016171">
    <property type="protein sequence ID" value="ANN72452.1"/>
    <property type="molecule type" value="Genomic_DNA"/>
</dbReference>
<dbReference type="Proteomes" id="UP000092213">
    <property type="component" value="Chromosome"/>
</dbReference>
<gene>
    <name evidence="1" type="ORF">BAU08_14830</name>
</gene>
<evidence type="ECO:0000313" key="2">
    <source>
        <dbReference type="Proteomes" id="UP000092213"/>
    </source>
</evidence>
<name>A0A193FXF9_9BORD</name>
<dbReference type="STRING" id="463025.BAU08_14830"/>
<protein>
    <submittedName>
        <fullName evidence="1">Uncharacterized protein</fullName>
    </submittedName>
</protein>
<sequence>MPCGGRRERTHNPLVPAFALARVWRPEYLLTVDYPGAATVPARDVIKIQVERHGSSESRFRIRSQSMSLYRKLVAAALATALSPAWAETGNVLFYNLTGRNLHVQFSSSNCLQNPYTDPIVIESGKPYAYPVDIKDSCDEVTIDWNLSQLKIGQSPTITATAIYTRTRKADGGWKTAMVVVKGDKWPSPSPVVFRTSTLERSPTIAGVGVMATSAVVDLTRDFMPFGK</sequence>
<evidence type="ECO:0000313" key="1">
    <source>
        <dbReference type="EMBL" id="ANN72452.1"/>
    </source>
</evidence>
<dbReference type="AlphaFoldDB" id="A0A193FXF9"/>